<gene>
    <name evidence="2" type="ORF">SAMN04488120_11343</name>
</gene>
<sequence>MVEDRYVSEAWSGVGIRGTSAVTARSGTAATLFQGLLYSGVVTGLLVLIVRAYGEQLSTPYRVLALLAAAFSFLMLGRFDLLAAWHMGRPGSIGT</sequence>
<evidence type="ECO:0000313" key="2">
    <source>
        <dbReference type="EMBL" id="SFF62216.1"/>
    </source>
</evidence>
<evidence type="ECO:0000256" key="1">
    <source>
        <dbReference type="SAM" id="Phobius"/>
    </source>
</evidence>
<keyword evidence="1" id="KW-1133">Transmembrane helix</keyword>
<feature type="transmembrane region" description="Helical" evidence="1">
    <location>
        <begin position="60"/>
        <end position="79"/>
    </location>
</feature>
<dbReference type="AlphaFoldDB" id="A0A1I2KBA1"/>
<keyword evidence="3" id="KW-1185">Reference proteome</keyword>
<reference evidence="2 3" key="1">
    <citation type="submission" date="2016-10" db="EMBL/GenBank/DDBJ databases">
        <authorList>
            <person name="de Groot N.N."/>
        </authorList>
    </citation>
    <scope>NUCLEOTIDE SEQUENCE [LARGE SCALE GENOMIC DNA]</scope>
    <source>
        <strain evidence="2 3">DSM 23609</strain>
    </source>
</reference>
<keyword evidence="1" id="KW-0812">Transmembrane</keyword>
<dbReference type="Proteomes" id="UP000199771">
    <property type="component" value="Unassembled WGS sequence"/>
</dbReference>
<proteinExistence type="predicted"/>
<evidence type="ECO:0000313" key="3">
    <source>
        <dbReference type="Proteomes" id="UP000199771"/>
    </source>
</evidence>
<feature type="transmembrane region" description="Helical" evidence="1">
    <location>
        <begin position="35"/>
        <end position="54"/>
    </location>
</feature>
<accession>A0A1I2KBA1</accession>
<protein>
    <submittedName>
        <fullName evidence="2">Uncharacterized protein</fullName>
    </submittedName>
</protein>
<organism evidence="2 3">
    <name type="scientific">Fontimonas thermophila</name>
    <dbReference type="NCBI Taxonomy" id="1076937"/>
    <lineage>
        <taxon>Bacteria</taxon>
        <taxon>Pseudomonadati</taxon>
        <taxon>Pseudomonadota</taxon>
        <taxon>Gammaproteobacteria</taxon>
        <taxon>Nevskiales</taxon>
        <taxon>Nevskiaceae</taxon>
        <taxon>Fontimonas</taxon>
    </lineage>
</organism>
<keyword evidence="1" id="KW-0472">Membrane</keyword>
<dbReference type="STRING" id="1076937.SAMN04488120_11343"/>
<name>A0A1I2KBA1_9GAMM</name>
<dbReference type="EMBL" id="FOOC01000013">
    <property type="protein sequence ID" value="SFF62216.1"/>
    <property type="molecule type" value="Genomic_DNA"/>
</dbReference>